<evidence type="ECO:0000256" key="1">
    <source>
        <dbReference type="SAM" id="MobiDB-lite"/>
    </source>
</evidence>
<keyword evidence="2" id="KW-0472">Membrane</keyword>
<reference evidence="3 4" key="1">
    <citation type="journal article" date="2015" name="ISME J.">
        <title>Draft Genome Sequence of Streptomyces incarnatus NRRL8089, which Produces the Nucleoside Antibiotic Sinefungin.</title>
        <authorList>
            <person name="Oshima K."/>
            <person name="Hattori M."/>
            <person name="Shimizu H."/>
            <person name="Fukuda K."/>
            <person name="Nemoto M."/>
            <person name="Inagaki K."/>
            <person name="Tamura T."/>
        </authorList>
    </citation>
    <scope>NUCLEOTIDE SEQUENCE [LARGE SCALE GENOMIC DNA]</scope>
    <source>
        <strain evidence="3 4">NRRL 8089</strain>
    </source>
</reference>
<keyword evidence="4" id="KW-1185">Reference proteome</keyword>
<keyword evidence="2" id="KW-0812">Transmembrane</keyword>
<evidence type="ECO:0000313" key="3">
    <source>
        <dbReference type="EMBL" id="AKJ13155.1"/>
    </source>
</evidence>
<name>A0ABN4GHU3_9ACTN</name>
<keyword evidence="2" id="KW-1133">Transmembrane helix</keyword>
<proteinExistence type="predicted"/>
<feature type="region of interest" description="Disordered" evidence="1">
    <location>
        <begin position="58"/>
        <end position="104"/>
    </location>
</feature>
<accession>A0ABN4GHU3</accession>
<feature type="compositionally biased region" description="Low complexity" evidence="1">
    <location>
        <begin position="72"/>
        <end position="85"/>
    </location>
</feature>
<dbReference type="EMBL" id="CP011497">
    <property type="protein sequence ID" value="AKJ13155.1"/>
    <property type="molecule type" value="Genomic_DNA"/>
</dbReference>
<gene>
    <name evidence="3" type="ORF">ABB07_24915</name>
</gene>
<sequence>MDANTGEYGGMDALMAAITGEPVPEEARRDPAFLAEHRAAEADLAVLREQLGRLAEALTGEEAVPEERAGHPAPVSRPRGAVRPVRSGRRPPRPPRPGRPAGPRRALRIAFGALAGAAVFALVAGFGWLITHPGASDDSAASASGKSVAEPPDRVSGEGGRPSDAALTLACSRLVVEGTVTEVEPQKPSPWSRVTLKVIRSYKPAHGPAEVAFLLESGAQPAPRKGQHVLVQVRAGQQNASLWAVGDARVAVNRAWFTEALPTSGHVTCPAGGAPTGKP</sequence>
<organism evidence="3 4">
    <name type="scientific">Streptomyces incarnatus</name>
    <dbReference type="NCBI Taxonomy" id="665007"/>
    <lineage>
        <taxon>Bacteria</taxon>
        <taxon>Bacillati</taxon>
        <taxon>Actinomycetota</taxon>
        <taxon>Actinomycetes</taxon>
        <taxon>Kitasatosporales</taxon>
        <taxon>Streptomycetaceae</taxon>
        <taxon>Streptomyces</taxon>
    </lineage>
</organism>
<feature type="transmembrane region" description="Helical" evidence="2">
    <location>
        <begin position="106"/>
        <end position="130"/>
    </location>
</feature>
<dbReference type="Proteomes" id="UP000035366">
    <property type="component" value="Chromosome"/>
</dbReference>
<evidence type="ECO:0008006" key="5">
    <source>
        <dbReference type="Google" id="ProtNLM"/>
    </source>
</evidence>
<evidence type="ECO:0000256" key="2">
    <source>
        <dbReference type="SAM" id="Phobius"/>
    </source>
</evidence>
<protein>
    <recommendedName>
        <fullName evidence="5">Anti-sigma factor</fullName>
    </recommendedName>
</protein>
<feature type="region of interest" description="Disordered" evidence="1">
    <location>
        <begin position="136"/>
        <end position="163"/>
    </location>
</feature>
<evidence type="ECO:0000313" key="4">
    <source>
        <dbReference type="Proteomes" id="UP000035366"/>
    </source>
</evidence>